<reference evidence="1" key="1">
    <citation type="journal article" date="2023" name="G3 (Bethesda)">
        <title>A reference genome for the long-term kleptoplast-retaining sea slug Elysia crispata morphotype clarki.</title>
        <authorList>
            <person name="Eastman K.E."/>
            <person name="Pendleton A.L."/>
            <person name="Shaikh M.A."/>
            <person name="Suttiyut T."/>
            <person name="Ogas R."/>
            <person name="Tomko P."/>
            <person name="Gavelis G."/>
            <person name="Widhalm J.R."/>
            <person name="Wisecaver J.H."/>
        </authorList>
    </citation>
    <scope>NUCLEOTIDE SEQUENCE</scope>
    <source>
        <strain evidence="1">ECLA1</strain>
    </source>
</reference>
<gene>
    <name evidence="1" type="ORF">RRG08_050561</name>
</gene>
<keyword evidence="2" id="KW-1185">Reference proteome</keyword>
<name>A0AAE0Z6U0_9GAST</name>
<dbReference type="Proteomes" id="UP001283361">
    <property type="component" value="Unassembled WGS sequence"/>
</dbReference>
<evidence type="ECO:0000313" key="1">
    <source>
        <dbReference type="EMBL" id="KAK3763913.1"/>
    </source>
</evidence>
<protein>
    <submittedName>
        <fullName evidence="1">Uncharacterized protein</fullName>
    </submittedName>
</protein>
<dbReference type="AlphaFoldDB" id="A0AAE0Z6U0"/>
<evidence type="ECO:0000313" key="2">
    <source>
        <dbReference type="Proteomes" id="UP001283361"/>
    </source>
</evidence>
<accession>A0AAE0Z6U0</accession>
<proteinExistence type="predicted"/>
<comment type="caution">
    <text evidence="1">The sequence shown here is derived from an EMBL/GenBank/DDBJ whole genome shotgun (WGS) entry which is preliminary data.</text>
</comment>
<dbReference type="EMBL" id="JAWDGP010004484">
    <property type="protein sequence ID" value="KAK3763913.1"/>
    <property type="molecule type" value="Genomic_DNA"/>
</dbReference>
<sequence length="72" mass="7992">MNFLFYLERPGDMLSPKSYDSGSKYGNMFTLSCLALLNTLLPASHVQVTDLRVESVARRLSSNAKSLYSNTA</sequence>
<organism evidence="1 2">
    <name type="scientific">Elysia crispata</name>
    <name type="common">lettuce slug</name>
    <dbReference type="NCBI Taxonomy" id="231223"/>
    <lineage>
        <taxon>Eukaryota</taxon>
        <taxon>Metazoa</taxon>
        <taxon>Spiralia</taxon>
        <taxon>Lophotrochozoa</taxon>
        <taxon>Mollusca</taxon>
        <taxon>Gastropoda</taxon>
        <taxon>Heterobranchia</taxon>
        <taxon>Euthyneura</taxon>
        <taxon>Panpulmonata</taxon>
        <taxon>Sacoglossa</taxon>
        <taxon>Placobranchoidea</taxon>
        <taxon>Plakobranchidae</taxon>
        <taxon>Elysia</taxon>
    </lineage>
</organism>